<accession>A0A948W6X5</accession>
<dbReference type="GO" id="GO:0005886">
    <property type="term" value="C:plasma membrane"/>
    <property type="evidence" value="ECO:0007669"/>
    <property type="project" value="TreeGrafter"/>
</dbReference>
<dbReference type="PANTHER" id="PTHR43535">
    <property type="entry name" value="PHOSPHATIDATE CYTIDYLYLTRANSFERASE"/>
    <property type="match status" value="1"/>
</dbReference>
<feature type="transmembrane region" description="Helical" evidence="1">
    <location>
        <begin position="85"/>
        <end position="103"/>
    </location>
</feature>
<organism evidence="2 3">
    <name type="scientific">Eiseniibacteriota bacterium</name>
    <dbReference type="NCBI Taxonomy" id="2212470"/>
    <lineage>
        <taxon>Bacteria</taxon>
        <taxon>Candidatus Eiseniibacteriota</taxon>
    </lineage>
</organism>
<comment type="caution">
    <text evidence="2">The sequence shown here is derived from an EMBL/GenBank/DDBJ whole genome shotgun (WGS) entry which is preliminary data.</text>
</comment>
<dbReference type="GO" id="GO:0009273">
    <property type="term" value="P:peptidoglycan-based cell wall biogenesis"/>
    <property type="evidence" value="ECO:0007669"/>
    <property type="project" value="TreeGrafter"/>
</dbReference>
<dbReference type="AlphaFoldDB" id="A0A948W6X5"/>
<sequence length="284" mass="31927">MLDAAPTPFSLGVFAFITLLLLAGSVSRGRFRMPPHTSYFWGFFLLLSVADWISFRLAIWLFAGFSFLALREYFSLVDFRLQDRWGILGAYLSIPFMTYFIHINWYGMFIISIPVYAFLLIPFLVAIGGGVSRGAVFSIGAIDLGLFLFAYCMGHIGYLAYFSVRMAMLLIFTVAVCDLILRKLLLGKTLLGYMIATLVTVILTLLVSPWTTIPRIHSAILGVMVPILVVGGNFTLRGMEEDLGVSPDRLEPGRGLVLNSLKPYLFPAPIVFHYLRWFLHWGNL</sequence>
<reference evidence="2" key="1">
    <citation type="submission" date="2021-05" db="EMBL/GenBank/DDBJ databases">
        <title>Energy efficiency and biological interactions define the core microbiome of deep oligotrophic groundwater.</title>
        <authorList>
            <person name="Mehrshad M."/>
            <person name="Lopez-Fernandez M."/>
            <person name="Bell E."/>
            <person name="Bernier-Latmani R."/>
            <person name="Bertilsson S."/>
            <person name="Dopson M."/>
        </authorList>
    </citation>
    <scope>NUCLEOTIDE SEQUENCE</scope>
    <source>
        <strain evidence="2">Modern_marine.mb.64</strain>
    </source>
</reference>
<feature type="transmembrane region" description="Helical" evidence="1">
    <location>
        <begin position="109"/>
        <end position="128"/>
    </location>
</feature>
<evidence type="ECO:0000313" key="2">
    <source>
        <dbReference type="EMBL" id="MBU2691600.1"/>
    </source>
</evidence>
<name>A0A948W6X5_UNCEI</name>
<feature type="transmembrane region" description="Helical" evidence="1">
    <location>
        <begin position="190"/>
        <end position="210"/>
    </location>
</feature>
<gene>
    <name evidence="2" type="ORF">KJ970_11790</name>
</gene>
<keyword evidence="1" id="KW-0812">Transmembrane</keyword>
<protein>
    <submittedName>
        <fullName evidence="2">Uncharacterized protein</fullName>
    </submittedName>
</protein>
<dbReference type="PANTHER" id="PTHR43535:SF1">
    <property type="entry name" value="PHOSPHATIDATE CYTIDYLYLTRANSFERASE"/>
    <property type="match status" value="1"/>
</dbReference>
<proteinExistence type="predicted"/>
<feature type="transmembrane region" description="Helical" evidence="1">
    <location>
        <begin position="135"/>
        <end position="156"/>
    </location>
</feature>
<dbReference type="Proteomes" id="UP000777784">
    <property type="component" value="Unassembled WGS sequence"/>
</dbReference>
<keyword evidence="1" id="KW-1133">Transmembrane helix</keyword>
<dbReference type="EMBL" id="JAHJDP010000066">
    <property type="protein sequence ID" value="MBU2691600.1"/>
    <property type="molecule type" value="Genomic_DNA"/>
</dbReference>
<feature type="transmembrane region" description="Helical" evidence="1">
    <location>
        <begin position="216"/>
        <end position="236"/>
    </location>
</feature>
<evidence type="ECO:0000256" key="1">
    <source>
        <dbReference type="SAM" id="Phobius"/>
    </source>
</evidence>
<evidence type="ECO:0000313" key="3">
    <source>
        <dbReference type="Proteomes" id="UP000777784"/>
    </source>
</evidence>
<keyword evidence="1" id="KW-0472">Membrane</keyword>